<accession>A0A9W7AMG7</accession>
<organism evidence="3 4">
    <name type="scientific">Triparma strigata</name>
    <dbReference type="NCBI Taxonomy" id="1606541"/>
    <lineage>
        <taxon>Eukaryota</taxon>
        <taxon>Sar</taxon>
        <taxon>Stramenopiles</taxon>
        <taxon>Ochrophyta</taxon>
        <taxon>Bolidophyceae</taxon>
        <taxon>Parmales</taxon>
        <taxon>Triparmaceae</taxon>
        <taxon>Triparma</taxon>
    </lineage>
</organism>
<proteinExistence type="predicted"/>
<evidence type="ECO:0000259" key="2">
    <source>
        <dbReference type="PROSITE" id="PS50141"/>
    </source>
</evidence>
<dbReference type="PANTHER" id="PTHR10910">
    <property type="entry name" value="EUKARYOTE SPECIFIC DSRNA BINDING PROTEIN"/>
    <property type="match status" value="1"/>
</dbReference>
<gene>
    <name evidence="3" type="ORF">TrST_g7116</name>
</gene>
<dbReference type="Pfam" id="PF02137">
    <property type="entry name" value="A_deamin"/>
    <property type="match status" value="1"/>
</dbReference>
<sequence>MSKRASEKPRAPSSAWANRIARTVLSSPLLSPPDPLKQQRCISAIVAHDEDDDRLHVLSIGEGTKFMSSACSSSVLKDMHSEVLAFRGFKRFLWESITISLLPSSTSSPPSPSILSKSSESSSTQPSAQLLPAQYVLSPNITIHMYTSSSPCGDSVVRRWGNNKSDPFLCPAAGSPMWIESTPHGLLNAQAIKQGQFALLSKGSYMDIDGGPCPPPPAFVPPPPGTHYTPTIPYTHPPSPAPHTCSDKILLRNMLGLQGLLLTHLIPTPIHLTSITIGRKYSNLHSRRALCCRSSSYRTKRGKKVAPPVSSASAFDVNHPAIIGTSVKADESLTDAPASFKSQCRVGWAGCSGAPASVEDVDGDSGRLVDGEVSKVSSSAFADLAAKFFVNQTLTLSEMKQKSPGWARKEALMNNHELFKMYAWTRRATPS</sequence>
<dbReference type="OrthoDB" id="47001at2759"/>
<dbReference type="GO" id="GO:0003726">
    <property type="term" value="F:double-stranded RNA adenosine deaminase activity"/>
    <property type="evidence" value="ECO:0007669"/>
    <property type="project" value="TreeGrafter"/>
</dbReference>
<dbReference type="GO" id="GO:0003725">
    <property type="term" value="F:double-stranded RNA binding"/>
    <property type="evidence" value="ECO:0007669"/>
    <property type="project" value="TreeGrafter"/>
</dbReference>
<evidence type="ECO:0000313" key="3">
    <source>
        <dbReference type="EMBL" id="GMH74384.1"/>
    </source>
</evidence>
<dbReference type="GO" id="GO:0006382">
    <property type="term" value="P:adenosine to inosine editing"/>
    <property type="evidence" value="ECO:0007669"/>
    <property type="project" value="TreeGrafter"/>
</dbReference>
<reference evidence="4" key="1">
    <citation type="journal article" date="2023" name="Commun. Biol.">
        <title>Genome analysis of Parmales, the sister group of diatoms, reveals the evolutionary specialization of diatoms from phago-mixotrophs to photoautotrophs.</title>
        <authorList>
            <person name="Ban H."/>
            <person name="Sato S."/>
            <person name="Yoshikawa S."/>
            <person name="Yamada K."/>
            <person name="Nakamura Y."/>
            <person name="Ichinomiya M."/>
            <person name="Sato N."/>
            <person name="Blanc-Mathieu R."/>
            <person name="Endo H."/>
            <person name="Kuwata A."/>
            <person name="Ogata H."/>
        </authorList>
    </citation>
    <scope>NUCLEOTIDE SEQUENCE [LARGE SCALE GENOMIC DNA]</scope>
    <source>
        <strain evidence="4">NIES 3701</strain>
    </source>
</reference>
<dbReference type="AlphaFoldDB" id="A0A9W7AMG7"/>
<keyword evidence="4" id="KW-1185">Reference proteome</keyword>
<dbReference type="Proteomes" id="UP001165085">
    <property type="component" value="Unassembled WGS sequence"/>
</dbReference>
<dbReference type="GO" id="GO:0006396">
    <property type="term" value="P:RNA processing"/>
    <property type="evidence" value="ECO:0007669"/>
    <property type="project" value="InterPro"/>
</dbReference>
<protein>
    <recommendedName>
        <fullName evidence="2">A to I editase domain-containing protein</fullName>
    </recommendedName>
</protein>
<comment type="caution">
    <text evidence="3">The sequence shown here is derived from an EMBL/GenBank/DDBJ whole genome shotgun (WGS) entry which is preliminary data.</text>
</comment>
<dbReference type="GO" id="GO:0005730">
    <property type="term" value="C:nucleolus"/>
    <property type="evidence" value="ECO:0007669"/>
    <property type="project" value="TreeGrafter"/>
</dbReference>
<dbReference type="GO" id="GO:0005737">
    <property type="term" value="C:cytoplasm"/>
    <property type="evidence" value="ECO:0007669"/>
    <property type="project" value="TreeGrafter"/>
</dbReference>
<feature type="domain" description="A to I editase" evidence="2">
    <location>
        <begin position="59"/>
        <end position="381"/>
    </location>
</feature>
<dbReference type="SMART" id="SM00552">
    <property type="entry name" value="ADEAMc"/>
    <property type="match status" value="1"/>
</dbReference>
<dbReference type="GO" id="GO:0008251">
    <property type="term" value="F:tRNA-specific adenosine deaminase activity"/>
    <property type="evidence" value="ECO:0007669"/>
    <property type="project" value="TreeGrafter"/>
</dbReference>
<dbReference type="EMBL" id="BRXY01000178">
    <property type="protein sequence ID" value="GMH74384.1"/>
    <property type="molecule type" value="Genomic_DNA"/>
</dbReference>
<dbReference type="PANTHER" id="PTHR10910:SF62">
    <property type="entry name" value="AT07585P-RELATED"/>
    <property type="match status" value="1"/>
</dbReference>
<name>A0A9W7AMG7_9STRA</name>
<feature type="region of interest" description="Disordered" evidence="1">
    <location>
        <begin position="103"/>
        <end position="126"/>
    </location>
</feature>
<dbReference type="InterPro" id="IPR002466">
    <property type="entry name" value="A_deamin"/>
</dbReference>
<evidence type="ECO:0000313" key="4">
    <source>
        <dbReference type="Proteomes" id="UP001165085"/>
    </source>
</evidence>
<dbReference type="PROSITE" id="PS50141">
    <property type="entry name" value="A_DEAMIN_EDITASE"/>
    <property type="match status" value="1"/>
</dbReference>
<evidence type="ECO:0000256" key="1">
    <source>
        <dbReference type="SAM" id="MobiDB-lite"/>
    </source>
</evidence>